<evidence type="ECO:0000313" key="1">
    <source>
        <dbReference type="EMBL" id="CAF4364624.1"/>
    </source>
</evidence>
<feature type="non-terminal residue" evidence="1">
    <location>
        <position position="1"/>
    </location>
</feature>
<organism evidence="1 2">
    <name type="scientific">Rotaria sordida</name>
    <dbReference type="NCBI Taxonomy" id="392033"/>
    <lineage>
        <taxon>Eukaryota</taxon>
        <taxon>Metazoa</taxon>
        <taxon>Spiralia</taxon>
        <taxon>Gnathifera</taxon>
        <taxon>Rotifera</taxon>
        <taxon>Eurotatoria</taxon>
        <taxon>Bdelloidea</taxon>
        <taxon>Philodinida</taxon>
        <taxon>Philodinidae</taxon>
        <taxon>Rotaria</taxon>
    </lineage>
</organism>
<dbReference type="EMBL" id="CAJOBE010053476">
    <property type="protein sequence ID" value="CAF4364624.1"/>
    <property type="molecule type" value="Genomic_DNA"/>
</dbReference>
<comment type="caution">
    <text evidence="1">The sequence shown here is derived from an EMBL/GenBank/DDBJ whole genome shotgun (WGS) entry which is preliminary data.</text>
</comment>
<dbReference type="AlphaFoldDB" id="A0A820LYM4"/>
<gene>
    <name evidence="1" type="ORF">FNK824_LOCUS42786</name>
</gene>
<proteinExistence type="predicted"/>
<accession>A0A820LYM4</accession>
<dbReference type="Proteomes" id="UP000663874">
    <property type="component" value="Unassembled WGS sequence"/>
</dbReference>
<sequence length="41" mass="4545">MTHVNDHYVASTCSNVACKFVDTRSDQCDKCVKLITGGEHM</sequence>
<dbReference type="Gene3D" id="2.20.28.20">
    <property type="entry name" value="Methionyl-tRNA synthetase, Zn-domain"/>
    <property type="match status" value="1"/>
</dbReference>
<evidence type="ECO:0000313" key="2">
    <source>
        <dbReference type="Proteomes" id="UP000663874"/>
    </source>
</evidence>
<reference evidence="1" key="1">
    <citation type="submission" date="2021-02" db="EMBL/GenBank/DDBJ databases">
        <authorList>
            <person name="Nowell W R."/>
        </authorList>
    </citation>
    <scope>NUCLEOTIDE SEQUENCE</scope>
</reference>
<name>A0A820LYM4_9BILA</name>
<protein>
    <submittedName>
        <fullName evidence="1">Uncharacterized protein</fullName>
    </submittedName>
</protein>
<dbReference type="InterPro" id="IPR029038">
    <property type="entry name" value="MetRS_Zn"/>
</dbReference>